<name>A0A916RLN5_9HYPH</name>
<dbReference type="PIRSF" id="PIRSF031804">
    <property type="entry name" value="UCP031804"/>
    <property type="match status" value="1"/>
</dbReference>
<dbReference type="GO" id="GO:0012505">
    <property type="term" value="C:endomembrane system"/>
    <property type="evidence" value="ECO:0007669"/>
    <property type="project" value="UniProtKB-SubCell"/>
</dbReference>
<dbReference type="AlphaFoldDB" id="A0A916RLN5"/>
<evidence type="ECO:0000313" key="7">
    <source>
        <dbReference type="Proteomes" id="UP000636264"/>
    </source>
</evidence>
<keyword evidence="3" id="KW-1133">Transmembrane helix</keyword>
<dbReference type="Proteomes" id="UP000636264">
    <property type="component" value="Unassembled WGS sequence"/>
</dbReference>
<organism evidence="6 7">
    <name type="scientific">Nitratireductor aestuarii</name>
    <dbReference type="NCBI Taxonomy" id="1735103"/>
    <lineage>
        <taxon>Bacteria</taxon>
        <taxon>Pseudomonadati</taxon>
        <taxon>Pseudomonadota</taxon>
        <taxon>Alphaproteobacteria</taxon>
        <taxon>Hyphomicrobiales</taxon>
        <taxon>Phyllobacteriaceae</taxon>
        <taxon>Nitratireductor</taxon>
    </lineage>
</organism>
<sequence length="127" mass="14068">MEEVKVGEILAPLSGSESRRKEETVRRKFWRTLRKAAGQIPFAEDVVAGFYCALDRDTPPRVRGILLAALAYFVMPIDVVPDFLAGFGFTDDVTVLLAALTSVKAHIRPTHRLAAREALMNVERDAA</sequence>
<keyword evidence="2" id="KW-0812">Transmembrane</keyword>
<evidence type="ECO:0000313" key="6">
    <source>
        <dbReference type="EMBL" id="GGA61155.1"/>
    </source>
</evidence>
<keyword evidence="4" id="KW-0472">Membrane</keyword>
<evidence type="ECO:0000256" key="4">
    <source>
        <dbReference type="ARBA" id="ARBA00023136"/>
    </source>
</evidence>
<proteinExistence type="predicted"/>
<evidence type="ECO:0000259" key="5">
    <source>
        <dbReference type="Pfam" id="PF06803"/>
    </source>
</evidence>
<comment type="subcellular location">
    <subcellularLocation>
        <location evidence="1">Endomembrane system</location>
        <topology evidence="1">Multi-pass membrane protein</topology>
    </subcellularLocation>
</comment>
<keyword evidence="7" id="KW-1185">Reference proteome</keyword>
<feature type="domain" description="DUF1232" evidence="5">
    <location>
        <begin position="63"/>
        <end position="97"/>
    </location>
</feature>
<dbReference type="Pfam" id="PF06803">
    <property type="entry name" value="DUF1232"/>
    <property type="match status" value="1"/>
</dbReference>
<reference evidence="6" key="2">
    <citation type="submission" date="2020-09" db="EMBL/GenBank/DDBJ databases">
        <authorList>
            <person name="Sun Q."/>
            <person name="Zhou Y."/>
        </authorList>
    </citation>
    <scope>NUCLEOTIDE SEQUENCE</scope>
    <source>
        <strain evidence="6">CGMCC 1.15320</strain>
    </source>
</reference>
<dbReference type="EMBL" id="BMIF01000003">
    <property type="protein sequence ID" value="GGA61155.1"/>
    <property type="molecule type" value="Genomic_DNA"/>
</dbReference>
<comment type="caution">
    <text evidence="6">The sequence shown here is derived from an EMBL/GenBank/DDBJ whole genome shotgun (WGS) entry which is preliminary data.</text>
</comment>
<evidence type="ECO:0000256" key="2">
    <source>
        <dbReference type="ARBA" id="ARBA00022692"/>
    </source>
</evidence>
<evidence type="ECO:0000256" key="1">
    <source>
        <dbReference type="ARBA" id="ARBA00004127"/>
    </source>
</evidence>
<protein>
    <recommendedName>
        <fullName evidence="5">DUF1232 domain-containing protein</fullName>
    </recommendedName>
</protein>
<dbReference type="InterPro" id="IPR010652">
    <property type="entry name" value="DUF1232"/>
</dbReference>
<dbReference type="RefSeq" id="WP_188720211.1">
    <property type="nucleotide sequence ID" value="NZ_BMIF01000003.1"/>
</dbReference>
<evidence type="ECO:0000256" key="3">
    <source>
        <dbReference type="ARBA" id="ARBA00022989"/>
    </source>
</evidence>
<reference evidence="6" key="1">
    <citation type="journal article" date="2014" name="Int. J. Syst. Evol. Microbiol.">
        <title>Complete genome sequence of Corynebacterium casei LMG S-19264T (=DSM 44701T), isolated from a smear-ripened cheese.</title>
        <authorList>
            <consortium name="US DOE Joint Genome Institute (JGI-PGF)"/>
            <person name="Walter F."/>
            <person name="Albersmeier A."/>
            <person name="Kalinowski J."/>
            <person name="Ruckert C."/>
        </authorList>
    </citation>
    <scope>NUCLEOTIDE SEQUENCE</scope>
    <source>
        <strain evidence="6">CGMCC 1.15320</strain>
    </source>
</reference>
<dbReference type="InterPro" id="IPR016983">
    <property type="entry name" value="UCP031804"/>
</dbReference>
<gene>
    <name evidence="6" type="ORF">GCM10011385_13590</name>
</gene>
<accession>A0A916RLN5</accession>